<comment type="caution">
    <text evidence="2">The sequence shown here is derived from an EMBL/GenBank/DDBJ whole genome shotgun (WGS) entry which is preliminary data.</text>
</comment>
<dbReference type="InterPro" id="IPR036873">
    <property type="entry name" value="Rhodanese-like_dom_sf"/>
</dbReference>
<keyword evidence="3" id="KW-1185">Reference proteome</keyword>
<dbReference type="Gene3D" id="3.40.250.10">
    <property type="entry name" value="Rhodanese-like domain"/>
    <property type="match status" value="1"/>
</dbReference>
<dbReference type="InterPro" id="IPR001763">
    <property type="entry name" value="Rhodanese-like_dom"/>
</dbReference>
<protein>
    <submittedName>
        <fullName evidence="2">Rhodanese-like domain-containing protein</fullName>
    </submittedName>
</protein>
<dbReference type="CDD" id="cd00158">
    <property type="entry name" value="RHOD"/>
    <property type="match status" value="1"/>
</dbReference>
<name>A0ABT7PFG2_9BACT</name>
<dbReference type="PROSITE" id="PS50206">
    <property type="entry name" value="RHODANESE_3"/>
    <property type="match status" value="1"/>
</dbReference>
<organism evidence="2 3">
    <name type="scientific">Roseiconus lacunae</name>
    <dbReference type="NCBI Taxonomy" id="2605694"/>
    <lineage>
        <taxon>Bacteria</taxon>
        <taxon>Pseudomonadati</taxon>
        <taxon>Planctomycetota</taxon>
        <taxon>Planctomycetia</taxon>
        <taxon>Pirellulales</taxon>
        <taxon>Pirellulaceae</taxon>
        <taxon>Roseiconus</taxon>
    </lineage>
</organism>
<evidence type="ECO:0000313" key="3">
    <source>
        <dbReference type="Proteomes" id="UP001239462"/>
    </source>
</evidence>
<dbReference type="RefSeq" id="WP_289162711.1">
    <property type="nucleotide sequence ID" value="NZ_JASZZN010000004.1"/>
</dbReference>
<proteinExistence type="predicted"/>
<evidence type="ECO:0000259" key="1">
    <source>
        <dbReference type="PROSITE" id="PS50206"/>
    </source>
</evidence>
<dbReference type="EMBL" id="JASZZN010000004">
    <property type="protein sequence ID" value="MDM4015235.1"/>
    <property type="molecule type" value="Genomic_DNA"/>
</dbReference>
<gene>
    <name evidence="2" type="ORF">QTN89_07330</name>
</gene>
<accession>A0ABT7PFG2</accession>
<dbReference type="SUPFAM" id="SSF52821">
    <property type="entry name" value="Rhodanese/Cell cycle control phosphatase"/>
    <property type="match status" value="1"/>
</dbReference>
<evidence type="ECO:0000313" key="2">
    <source>
        <dbReference type="EMBL" id="MDM4015235.1"/>
    </source>
</evidence>
<feature type="domain" description="Rhodanese" evidence="1">
    <location>
        <begin position="110"/>
        <end position="161"/>
    </location>
</feature>
<reference evidence="2 3" key="1">
    <citation type="submission" date="2023-06" db="EMBL/GenBank/DDBJ databases">
        <title>Roseiconus lacunae JC819 isolated from Gulf of Mannar region, Tamil Nadu.</title>
        <authorList>
            <person name="Pk S."/>
            <person name="Ch S."/>
            <person name="Ch V.R."/>
        </authorList>
    </citation>
    <scope>NUCLEOTIDE SEQUENCE [LARGE SCALE GENOMIC DNA]</scope>
    <source>
        <strain evidence="2 3">JC819</strain>
    </source>
</reference>
<dbReference type="Proteomes" id="UP001239462">
    <property type="component" value="Unassembled WGS sequence"/>
</dbReference>
<sequence>MAAALRRWKDGMGSWRIESDVDALASAERSAALPETGPRLSSDVTAVNFAEAAVQTPQKQLAMPTASDQFGEFIGGGPKVEEVLPAELHKLLETRRKEVAKTESAGQQPLEPQFVVVDVRSDKEVNVSIIPGAITKVAFERNKSRYKDKLIIPCCTVGSRSGADAKQLAKSGSLFPIIGHPHRNAIGSSDECNQ</sequence>